<dbReference type="SUPFAM" id="SSF54713">
    <property type="entry name" value="Elongation factor Ts (EF-Ts), dimerisation domain"/>
    <property type="match status" value="1"/>
</dbReference>
<dbReference type="STRING" id="1280514.AXFE_00070"/>
<gene>
    <name evidence="6 10" type="primary">tsf</name>
    <name evidence="10" type="ORF">AXFE_00070</name>
</gene>
<protein>
    <recommendedName>
        <fullName evidence="2 6">Elongation factor Ts</fullName>
        <shortName evidence="6">EF-Ts</shortName>
    </recommendedName>
</protein>
<dbReference type="PANTHER" id="PTHR11741:SF0">
    <property type="entry name" value="ELONGATION FACTOR TS, MITOCHONDRIAL"/>
    <property type="match status" value="1"/>
</dbReference>
<dbReference type="RefSeq" id="WP_052603855.1">
    <property type="nucleotide sequence ID" value="NZ_JXYS01000001.1"/>
</dbReference>
<dbReference type="CDD" id="cd14275">
    <property type="entry name" value="UBA_EF-Ts"/>
    <property type="match status" value="1"/>
</dbReference>
<dbReference type="FunFam" id="1.10.8.10:FF:000001">
    <property type="entry name" value="Elongation factor Ts"/>
    <property type="match status" value="1"/>
</dbReference>
<accession>A0A0D8HLU9</accession>
<dbReference type="SUPFAM" id="SSF46934">
    <property type="entry name" value="UBA-like"/>
    <property type="match status" value="1"/>
</dbReference>
<comment type="similarity">
    <text evidence="1 6 7">Belongs to the EF-Ts family.</text>
</comment>
<comment type="caution">
    <text evidence="10">The sequence shown here is derived from an EMBL/GenBank/DDBJ whole genome shotgun (WGS) entry which is preliminary data.</text>
</comment>
<dbReference type="EMBL" id="JXYS01000001">
    <property type="protein sequence ID" value="KJF18970.1"/>
    <property type="molecule type" value="Genomic_DNA"/>
</dbReference>
<dbReference type="GO" id="GO:0005737">
    <property type="term" value="C:cytoplasm"/>
    <property type="evidence" value="ECO:0007669"/>
    <property type="project" value="UniProtKB-SubCell"/>
</dbReference>
<comment type="function">
    <text evidence="5 6 7">Associates with the EF-Tu.GDP complex and induces the exchange of GDP to GTP. It remains bound to the aminoacyl-tRNA.EF-Tu.GTP complex up to the GTP hydrolysis stage on the ribosome.</text>
</comment>
<evidence type="ECO:0000256" key="6">
    <source>
        <dbReference type="HAMAP-Rule" id="MF_00050"/>
    </source>
</evidence>
<evidence type="ECO:0000313" key="11">
    <source>
        <dbReference type="Proteomes" id="UP000032360"/>
    </source>
</evidence>
<dbReference type="PANTHER" id="PTHR11741">
    <property type="entry name" value="ELONGATION FACTOR TS"/>
    <property type="match status" value="1"/>
</dbReference>
<evidence type="ECO:0000256" key="8">
    <source>
        <dbReference type="RuleBase" id="RU000643"/>
    </source>
</evidence>
<dbReference type="InterPro" id="IPR018101">
    <property type="entry name" value="Transl_elong_Ts_CS"/>
</dbReference>
<sequence>MAITAADVATLRKATGAGMMDVKKALEDADGDMEKAAQILREKGKAGAAKREDRENSQGAVALVVIDDHLGAIAELKCETDFVAKSSEFIAILERITIAVAEKGEEAKDTFEADLDLLRATLKEKIEVGKVARFVAPEGSVVDGYLHTQSDRGVNAVLVEVSGGSRELAHDIAMHIGFSRPRFVSRDEVPKDEVEAERQTLETISRNEGKPDAQIEKIVDGRMRGFYEGICLMDQRFIRDEKITLEQLLGQAKVTRFSQILIGQ</sequence>
<evidence type="ECO:0000259" key="9">
    <source>
        <dbReference type="Pfam" id="PF00889"/>
    </source>
</evidence>
<name>A0A0D8HLU9_9ACTN</name>
<dbReference type="Proteomes" id="UP000032360">
    <property type="component" value="Unassembled WGS sequence"/>
</dbReference>
<dbReference type="InterPro" id="IPR014039">
    <property type="entry name" value="Transl_elong_EFTs/EF1B_dimer"/>
</dbReference>
<dbReference type="Gene3D" id="1.10.286.20">
    <property type="match status" value="1"/>
</dbReference>
<evidence type="ECO:0000256" key="2">
    <source>
        <dbReference type="ARBA" id="ARBA00016956"/>
    </source>
</evidence>
<dbReference type="InterPro" id="IPR036402">
    <property type="entry name" value="EF-Ts_dimer_sf"/>
</dbReference>
<dbReference type="AlphaFoldDB" id="A0A0D8HLU9"/>
<evidence type="ECO:0000256" key="1">
    <source>
        <dbReference type="ARBA" id="ARBA00005532"/>
    </source>
</evidence>
<dbReference type="NCBIfam" id="TIGR00116">
    <property type="entry name" value="tsf"/>
    <property type="match status" value="1"/>
</dbReference>
<keyword evidence="11" id="KW-1185">Reference proteome</keyword>
<dbReference type="InterPro" id="IPR001816">
    <property type="entry name" value="Transl_elong_EFTs/EF1B"/>
</dbReference>
<dbReference type="InterPro" id="IPR009060">
    <property type="entry name" value="UBA-like_sf"/>
</dbReference>
<keyword evidence="3 6" id="KW-0251">Elongation factor</keyword>
<reference evidence="10 11" key="1">
    <citation type="submission" date="2015-01" db="EMBL/GenBank/DDBJ databases">
        <title>Draft genome of the acidophilic iron oxidizer Acidithrix ferrooxidans strain Py-F3.</title>
        <authorList>
            <person name="Poehlein A."/>
            <person name="Eisen S."/>
            <person name="Schloemann M."/>
            <person name="Johnson B.D."/>
            <person name="Daniel R."/>
            <person name="Muehling M."/>
        </authorList>
    </citation>
    <scope>NUCLEOTIDE SEQUENCE [LARGE SCALE GENOMIC DNA]</scope>
    <source>
        <strain evidence="10 11">Py-F3</strain>
    </source>
</reference>
<dbReference type="Gene3D" id="1.10.8.10">
    <property type="entry name" value="DNA helicase RuvA subunit, C-terminal domain"/>
    <property type="match status" value="1"/>
</dbReference>
<evidence type="ECO:0000313" key="10">
    <source>
        <dbReference type="EMBL" id="KJF18970.1"/>
    </source>
</evidence>
<evidence type="ECO:0000256" key="5">
    <source>
        <dbReference type="ARBA" id="ARBA00025453"/>
    </source>
</evidence>
<organism evidence="10 11">
    <name type="scientific">Acidithrix ferrooxidans</name>
    <dbReference type="NCBI Taxonomy" id="1280514"/>
    <lineage>
        <taxon>Bacteria</taxon>
        <taxon>Bacillati</taxon>
        <taxon>Actinomycetota</taxon>
        <taxon>Acidimicrobiia</taxon>
        <taxon>Acidimicrobiales</taxon>
        <taxon>Acidimicrobiaceae</taxon>
        <taxon>Acidithrix</taxon>
    </lineage>
</organism>
<dbReference type="PROSITE" id="PS01126">
    <property type="entry name" value="EF_TS_1"/>
    <property type="match status" value="1"/>
</dbReference>
<evidence type="ECO:0000256" key="3">
    <source>
        <dbReference type="ARBA" id="ARBA00022768"/>
    </source>
</evidence>
<proteinExistence type="inferred from homology"/>
<dbReference type="PATRIC" id="fig|1280514.3.peg.16"/>
<dbReference type="PROSITE" id="PS01127">
    <property type="entry name" value="EF_TS_2"/>
    <property type="match status" value="1"/>
</dbReference>
<dbReference type="HAMAP" id="MF_00050">
    <property type="entry name" value="EF_Ts"/>
    <property type="match status" value="1"/>
</dbReference>
<keyword evidence="6" id="KW-0963">Cytoplasm</keyword>
<evidence type="ECO:0000256" key="4">
    <source>
        <dbReference type="ARBA" id="ARBA00022917"/>
    </source>
</evidence>
<dbReference type="Pfam" id="PF00889">
    <property type="entry name" value="EF_TS"/>
    <property type="match status" value="1"/>
</dbReference>
<evidence type="ECO:0000256" key="7">
    <source>
        <dbReference type="RuleBase" id="RU000642"/>
    </source>
</evidence>
<comment type="subcellular location">
    <subcellularLocation>
        <location evidence="6 8">Cytoplasm</location>
    </subcellularLocation>
</comment>
<dbReference type="GO" id="GO:0003746">
    <property type="term" value="F:translation elongation factor activity"/>
    <property type="evidence" value="ECO:0007669"/>
    <property type="project" value="UniProtKB-UniRule"/>
</dbReference>
<feature type="domain" description="Translation elongation factor EFTs/EF1B dimerisation" evidence="9">
    <location>
        <begin position="71"/>
        <end position="263"/>
    </location>
</feature>
<feature type="region of interest" description="Involved in Mg(2+) ion dislocation from EF-Tu" evidence="6">
    <location>
        <begin position="80"/>
        <end position="83"/>
    </location>
</feature>
<dbReference type="OrthoDB" id="9808348at2"/>
<keyword evidence="4 6" id="KW-0648">Protein biosynthesis</keyword>
<dbReference type="Gene3D" id="3.30.479.20">
    <property type="entry name" value="Elongation factor Ts, dimerisation domain"/>
    <property type="match status" value="2"/>
</dbReference>